<dbReference type="EMBL" id="MSCL01000001">
    <property type="protein sequence ID" value="PQJ76265.1"/>
    <property type="molecule type" value="Genomic_DNA"/>
</dbReference>
<comment type="cofactor">
    <cofactor evidence="2">
        <name>a divalent metal cation</name>
        <dbReference type="ChEBI" id="CHEBI:60240"/>
    </cofactor>
</comment>
<dbReference type="SUPFAM" id="SSF56300">
    <property type="entry name" value="Metallo-dependent phosphatases"/>
    <property type="match status" value="1"/>
</dbReference>
<accession>A0A2S7WF81</accession>
<comment type="similarity">
    <text evidence="1 2">Belongs to the metallophosphoesterase superfamily. YfcE family.</text>
</comment>
<evidence type="ECO:0000256" key="1">
    <source>
        <dbReference type="ARBA" id="ARBA00008950"/>
    </source>
</evidence>
<dbReference type="AlphaFoldDB" id="A0A2S7WF81"/>
<evidence type="ECO:0000256" key="2">
    <source>
        <dbReference type="RuleBase" id="RU362039"/>
    </source>
</evidence>
<reference evidence="4 5" key="1">
    <citation type="submission" date="2016-12" db="EMBL/GenBank/DDBJ databases">
        <title>Trade-off between light-utilization and light-protection in marine flavobacteria.</title>
        <authorList>
            <person name="Kumagai Y."/>
            <person name="Yoshizawa S."/>
            <person name="Kogure K."/>
            <person name="Iwasaki W."/>
        </authorList>
    </citation>
    <scope>NUCLEOTIDE SEQUENCE [LARGE SCALE GENOMIC DNA]</scope>
    <source>
        <strain evidence="4 5">KCTC 22729</strain>
    </source>
</reference>
<proteinExistence type="inferred from homology"/>
<dbReference type="NCBIfam" id="TIGR00040">
    <property type="entry name" value="yfcE"/>
    <property type="match status" value="1"/>
</dbReference>
<dbReference type="RefSeq" id="WP_105047389.1">
    <property type="nucleotide sequence ID" value="NZ_CP150662.1"/>
</dbReference>
<dbReference type="Gene3D" id="3.60.21.10">
    <property type="match status" value="1"/>
</dbReference>
<feature type="domain" description="Calcineurin-like phosphoesterase" evidence="3">
    <location>
        <begin position="3"/>
        <end position="150"/>
    </location>
</feature>
<dbReference type="EC" id="3.1.4.-" evidence="2"/>
<keyword evidence="2" id="KW-0479">Metal-binding</keyword>
<protein>
    <recommendedName>
        <fullName evidence="2">Phosphoesterase</fullName>
        <ecNumber evidence="2">3.1.4.-</ecNumber>
    </recommendedName>
</protein>
<organism evidence="4 5">
    <name type="scientific">Polaribacter gangjinensis</name>
    <dbReference type="NCBI Taxonomy" id="574710"/>
    <lineage>
        <taxon>Bacteria</taxon>
        <taxon>Pseudomonadati</taxon>
        <taxon>Bacteroidota</taxon>
        <taxon>Flavobacteriia</taxon>
        <taxon>Flavobacteriales</taxon>
        <taxon>Flavobacteriaceae</taxon>
    </lineage>
</organism>
<dbReference type="InterPro" id="IPR000979">
    <property type="entry name" value="Phosphodiesterase_MJ0936/Vps29"/>
</dbReference>
<name>A0A2S7WF81_9FLAO</name>
<dbReference type="Pfam" id="PF12850">
    <property type="entry name" value="Metallophos_2"/>
    <property type="match status" value="1"/>
</dbReference>
<evidence type="ECO:0000313" key="5">
    <source>
        <dbReference type="Proteomes" id="UP000237608"/>
    </source>
</evidence>
<dbReference type="Proteomes" id="UP000237608">
    <property type="component" value="Unassembled WGS sequence"/>
</dbReference>
<evidence type="ECO:0000313" key="4">
    <source>
        <dbReference type="EMBL" id="PQJ76265.1"/>
    </source>
</evidence>
<dbReference type="InterPro" id="IPR029052">
    <property type="entry name" value="Metallo-depent_PP-like"/>
</dbReference>
<dbReference type="InterPro" id="IPR024654">
    <property type="entry name" value="Calcineurin-like_PHP_lpxH"/>
</dbReference>
<dbReference type="OrthoDB" id="9785951at2"/>
<comment type="caution">
    <text evidence="4">The sequence shown here is derived from an EMBL/GenBank/DDBJ whole genome shotgun (WGS) entry which is preliminary data.</text>
</comment>
<gene>
    <name evidence="4" type="ORF">BTO13_12545</name>
</gene>
<dbReference type="GO" id="GO:0046872">
    <property type="term" value="F:metal ion binding"/>
    <property type="evidence" value="ECO:0007669"/>
    <property type="project" value="UniProtKB-KW"/>
</dbReference>
<dbReference type="GO" id="GO:0016787">
    <property type="term" value="F:hydrolase activity"/>
    <property type="evidence" value="ECO:0007669"/>
    <property type="project" value="UniProtKB-UniRule"/>
</dbReference>
<sequence>MKKILLLSDTHSFIDAQIIKFVNQADEVWHAGDIGDLSVTDQLRAIKPLRAVYGNIDDANARLTFPLDEKFTLENVSVWMTHIGGYPNKYSIRVKDEIQKNPPKIFISGHSHILKVQFDHKLNLLHLNPGAAGKHGFHKIRTMLRFELNDGDIKNLEVIELAQRL</sequence>
<evidence type="ECO:0000259" key="3">
    <source>
        <dbReference type="Pfam" id="PF12850"/>
    </source>
</evidence>
<keyword evidence="5" id="KW-1185">Reference proteome</keyword>